<name>A0A6J5SZC3_9CAUD</name>
<gene>
    <name evidence="1" type="ORF">UFOVP1636_94</name>
</gene>
<accession>A0A6J5SZC3</accession>
<proteinExistence type="predicted"/>
<protein>
    <recommendedName>
        <fullName evidence="2">Ig</fullName>
    </recommendedName>
</protein>
<organism evidence="1">
    <name type="scientific">uncultured Caudovirales phage</name>
    <dbReference type="NCBI Taxonomy" id="2100421"/>
    <lineage>
        <taxon>Viruses</taxon>
        <taxon>Duplodnaviria</taxon>
        <taxon>Heunggongvirae</taxon>
        <taxon>Uroviricota</taxon>
        <taxon>Caudoviricetes</taxon>
        <taxon>Peduoviridae</taxon>
        <taxon>Maltschvirus</taxon>
        <taxon>Maltschvirus maltsch</taxon>
    </lineage>
</organism>
<reference evidence="1" key="1">
    <citation type="submission" date="2020-05" db="EMBL/GenBank/DDBJ databases">
        <authorList>
            <person name="Chiriac C."/>
            <person name="Salcher M."/>
            <person name="Ghai R."/>
            <person name="Kavagutti S V."/>
        </authorList>
    </citation>
    <scope>NUCLEOTIDE SEQUENCE</scope>
</reference>
<sequence length="667" mass="75243">MSAPDWSDVDSNLGSVLLSDFFVRYLTAANAVSYALVGGQYPNIQLTAAGMLQGSGTVLHPTPNTPIFINTFTVRATSESGETADKEFSLSVLYFSSYIPSDPRQNRVRFFNNQFEYIINRGDFIADNTVYWKLGGGELPPNVVVYPNGSIVGTTIKNNALAKPLAREEFLKPGSPLSGNLSQENWNTWITDILSAPLDGGEFDYQFVLNFSADTGPILLSVTARLIYKRISLEDTWFETNSTYLQFNPDNYYIFFAISDNNYIEWITPPQLPDIINGAVSELSIVATTSDRSKLYYSLKPGYTNSMPQGVALSSTGLLLGRTSFRCYQDDPSTVPINDYYEFTIRAVTDNYFTYAEQTFNWHVTRFHDKPYTNIWIRAFPKVEERFNLNSILNDPRLFPPKLIYRAIDEWFGKSSDLRFLFAPGVKYTDIADYTAMLEKNHSNKSLLIGNVKTAIAHDEQLNILYEVVYLPIIDKGSRFDRNITTEVAAPDTIDLRPYIKNFYQKNGTINYTIESTSLVNMRNRIKSTVGYYNRGILPRWMTSPQPIPDKPGQFFSPLGLISGIVLAYTIPGGSAQIAFKLKQSGVDFNNFKFEFDRYELDQNLASTFINVADGFAISEPTSFDNDFTLFENGTTKFGDNLDYSLGSRVSEIGNKYLKFPKTGAFN</sequence>
<evidence type="ECO:0008006" key="2">
    <source>
        <dbReference type="Google" id="ProtNLM"/>
    </source>
</evidence>
<evidence type="ECO:0000313" key="1">
    <source>
        <dbReference type="EMBL" id="CAB4220982.1"/>
    </source>
</evidence>
<dbReference type="EMBL" id="LR797503">
    <property type="protein sequence ID" value="CAB4220982.1"/>
    <property type="molecule type" value="Genomic_DNA"/>
</dbReference>